<feature type="transmembrane region" description="Helical" evidence="9">
    <location>
        <begin position="136"/>
        <end position="159"/>
    </location>
</feature>
<comment type="caution">
    <text evidence="11">The sequence shown here is derived from an EMBL/GenBank/DDBJ whole genome shotgun (WGS) entry which is preliminary data.</text>
</comment>
<accession>A0A2G1QU10</accession>
<feature type="transmembrane region" description="Helical" evidence="9">
    <location>
        <begin position="36"/>
        <end position="54"/>
    </location>
</feature>
<dbReference type="GO" id="GO:0042158">
    <property type="term" value="P:lipoprotein biosynthetic process"/>
    <property type="evidence" value="ECO:0007669"/>
    <property type="project" value="UniProtKB-UniRule"/>
</dbReference>
<dbReference type="InterPro" id="IPR003010">
    <property type="entry name" value="C-N_Hydrolase"/>
</dbReference>
<evidence type="ECO:0000256" key="5">
    <source>
        <dbReference type="ARBA" id="ARBA00022692"/>
    </source>
</evidence>
<dbReference type="GO" id="GO:0016410">
    <property type="term" value="F:N-acyltransferase activity"/>
    <property type="evidence" value="ECO:0007669"/>
    <property type="project" value="UniProtKB-UniRule"/>
</dbReference>
<dbReference type="HAMAP" id="MF_01148">
    <property type="entry name" value="Lnt"/>
    <property type="match status" value="1"/>
</dbReference>
<gene>
    <name evidence="9" type="primary">lnt</name>
    <name evidence="11" type="ORF">CSC94_03415</name>
</gene>
<feature type="domain" description="CN hydrolase" evidence="10">
    <location>
        <begin position="242"/>
        <end position="492"/>
    </location>
</feature>
<dbReference type="InterPro" id="IPR036526">
    <property type="entry name" value="C-N_Hydrolase_sf"/>
</dbReference>
<dbReference type="EC" id="2.3.1.269" evidence="9"/>
<dbReference type="PROSITE" id="PS50263">
    <property type="entry name" value="CN_HYDROLASE"/>
    <property type="match status" value="1"/>
</dbReference>
<dbReference type="InterPro" id="IPR045378">
    <property type="entry name" value="LNT_N"/>
</dbReference>
<dbReference type="Proteomes" id="UP000221168">
    <property type="component" value="Unassembled WGS sequence"/>
</dbReference>
<evidence type="ECO:0000259" key="10">
    <source>
        <dbReference type="PROSITE" id="PS50263"/>
    </source>
</evidence>
<keyword evidence="6 9" id="KW-1133">Transmembrane helix</keyword>
<evidence type="ECO:0000256" key="1">
    <source>
        <dbReference type="ARBA" id="ARBA00004651"/>
    </source>
</evidence>
<dbReference type="Gene3D" id="3.60.110.10">
    <property type="entry name" value="Carbon-nitrogen hydrolase"/>
    <property type="match status" value="1"/>
</dbReference>
<keyword evidence="12" id="KW-1185">Reference proteome</keyword>
<feature type="transmembrane region" description="Helical" evidence="9">
    <location>
        <begin position="171"/>
        <end position="193"/>
    </location>
</feature>
<reference evidence="11 12" key="1">
    <citation type="submission" date="2017-10" db="EMBL/GenBank/DDBJ databases">
        <title>Sedimentibacterium mangrovi gen. nov., sp. nov., a novel member of family Phyllobacteriacea isolated from mangrove sediment.</title>
        <authorList>
            <person name="Liao H."/>
            <person name="Tian Y."/>
        </authorList>
    </citation>
    <scope>NUCLEOTIDE SEQUENCE [LARGE SCALE GENOMIC DNA]</scope>
    <source>
        <strain evidence="11 12">X9-2-2</strain>
    </source>
</reference>
<dbReference type="Pfam" id="PF00795">
    <property type="entry name" value="CN_hydrolase"/>
    <property type="match status" value="1"/>
</dbReference>
<evidence type="ECO:0000256" key="7">
    <source>
        <dbReference type="ARBA" id="ARBA00023136"/>
    </source>
</evidence>
<evidence type="ECO:0000256" key="4">
    <source>
        <dbReference type="ARBA" id="ARBA00022679"/>
    </source>
</evidence>
<dbReference type="GO" id="GO:0005886">
    <property type="term" value="C:plasma membrane"/>
    <property type="evidence" value="ECO:0007669"/>
    <property type="project" value="UniProtKB-SubCell"/>
</dbReference>
<comment type="subcellular location">
    <subcellularLocation>
        <location evidence="1 9">Cell membrane</location>
        <topology evidence="1 9">Multi-pass membrane protein</topology>
    </subcellularLocation>
</comment>
<feature type="transmembrane region" description="Helical" evidence="9">
    <location>
        <begin position="101"/>
        <end position="129"/>
    </location>
</feature>
<evidence type="ECO:0000256" key="6">
    <source>
        <dbReference type="ARBA" id="ARBA00022989"/>
    </source>
</evidence>
<keyword evidence="8 9" id="KW-0012">Acyltransferase</keyword>
<dbReference type="NCBIfam" id="TIGR00546">
    <property type="entry name" value="lnt"/>
    <property type="match status" value="1"/>
</dbReference>
<evidence type="ECO:0000256" key="8">
    <source>
        <dbReference type="ARBA" id="ARBA00023315"/>
    </source>
</evidence>
<dbReference type="InterPro" id="IPR004563">
    <property type="entry name" value="Apolipo_AcylTrfase"/>
</dbReference>
<protein>
    <recommendedName>
        <fullName evidence="9">Apolipoprotein N-acyltransferase</fullName>
        <shortName evidence="9">ALP N-acyltransferase</shortName>
        <ecNumber evidence="9">2.3.1.269</ecNumber>
    </recommendedName>
</protein>
<name>A0A2G1QU10_9HYPH</name>
<keyword evidence="5 9" id="KW-0812">Transmembrane</keyword>
<dbReference type="EMBL" id="PDVP01000001">
    <property type="protein sequence ID" value="PHP69037.1"/>
    <property type="molecule type" value="Genomic_DNA"/>
</dbReference>
<keyword evidence="4 9" id="KW-0808">Transferase</keyword>
<feature type="transmembrane region" description="Helical" evidence="9">
    <location>
        <begin position="12"/>
        <end position="30"/>
    </location>
</feature>
<sequence length="529" mass="57264">MERLSGRIILLWGWKRWTVAFLAGVLAVLAQPPFDFFAVCFVSFPVLVWLLDGAAGDEARGPVSRILPFFGIGWWFGFGYFVAGLWWIGNALLVEADSFAWAMPFAVVGLPAVLALFYGLACALARLLWRHDLGRIFALAFGFGAAEWARAVLFTGFPWNAIGQAAMPVPLLMQSAAVIGLFGMNALSVYVFASPALLGGRRWRRTGLAVALALVLAHVGFGYWRLAQPDAGDVPTVRVRLVQPSIAQDLKWNPETRGRIFETYLAMTAARPEDGGPAPQLIVWPETAVPWLLTERPEVLSAIGATLADDQVLLAGAVRAEGDVSSQSARFYNSITAINGKGEIIEAADKMHLVPFGEYLPFSGLLSAAGLEQVAHAPGQFTPAASRHTMDLPDGITALPLVCYEVIFPFEAGRAEGKPANLIVNVTNDAWYGRTPGPWQHFRQAQIRAVELGLPLLRAANNGISAYVDPKGRVIEALALDSVGVIDAKVRLERLDASFGNILVNSVFANMLALFMALVFAIAARVRPN</sequence>
<dbReference type="PANTHER" id="PTHR38686:SF1">
    <property type="entry name" value="APOLIPOPROTEIN N-ACYLTRANSFERASE"/>
    <property type="match status" value="1"/>
</dbReference>
<proteinExistence type="inferred from homology"/>
<dbReference type="AlphaFoldDB" id="A0A2G1QU10"/>
<comment type="similarity">
    <text evidence="2 9">Belongs to the CN hydrolase family. Apolipoprotein N-acyltransferase subfamily.</text>
</comment>
<dbReference type="SUPFAM" id="SSF56317">
    <property type="entry name" value="Carbon-nitrogen hydrolase"/>
    <property type="match status" value="1"/>
</dbReference>
<dbReference type="UniPathway" id="UPA00666"/>
<feature type="transmembrane region" description="Helical" evidence="9">
    <location>
        <begin position="502"/>
        <end position="524"/>
    </location>
</feature>
<feature type="transmembrane region" description="Helical" evidence="9">
    <location>
        <begin position="205"/>
        <end position="224"/>
    </location>
</feature>
<dbReference type="RefSeq" id="WP_099303696.1">
    <property type="nucleotide sequence ID" value="NZ_PDVP01000001.1"/>
</dbReference>
<dbReference type="OrthoDB" id="9804277at2"/>
<comment type="catalytic activity">
    <reaction evidence="9">
        <text>N-terminal S-1,2-diacyl-sn-glyceryl-L-cysteinyl-[lipoprotein] + a glycerophospholipid = N-acyl-S-1,2-diacyl-sn-glyceryl-L-cysteinyl-[lipoprotein] + a 2-acyl-sn-glycero-3-phospholipid + H(+)</text>
        <dbReference type="Rhea" id="RHEA:48228"/>
        <dbReference type="Rhea" id="RHEA-COMP:14681"/>
        <dbReference type="Rhea" id="RHEA-COMP:14684"/>
        <dbReference type="ChEBI" id="CHEBI:15378"/>
        <dbReference type="ChEBI" id="CHEBI:136912"/>
        <dbReference type="ChEBI" id="CHEBI:140656"/>
        <dbReference type="ChEBI" id="CHEBI:140657"/>
        <dbReference type="ChEBI" id="CHEBI:140660"/>
        <dbReference type="EC" id="2.3.1.269"/>
    </reaction>
</comment>
<evidence type="ECO:0000256" key="3">
    <source>
        <dbReference type="ARBA" id="ARBA00022475"/>
    </source>
</evidence>
<feature type="transmembrane region" description="Helical" evidence="9">
    <location>
        <begin position="66"/>
        <end position="89"/>
    </location>
</feature>
<dbReference type="CDD" id="cd07571">
    <property type="entry name" value="ALP_N-acyl_transferase"/>
    <property type="match status" value="1"/>
</dbReference>
<comment type="function">
    <text evidence="9">Catalyzes the phospholipid dependent N-acylation of the N-terminal cysteine of apolipoprotein, the last step in lipoprotein maturation.</text>
</comment>
<evidence type="ECO:0000313" key="11">
    <source>
        <dbReference type="EMBL" id="PHP69037.1"/>
    </source>
</evidence>
<comment type="pathway">
    <text evidence="9">Protein modification; lipoprotein biosynthesis (N-acyl transfer).</text>
</comment>
<keyword evidence="11" id="KW-0449">Lipoprotein</keyword>
<dbReference type="PANTHER" id="PTHR38686">
    <property type="entry name" value="APOLIPOPROTEIN N-ACYLTRANSFERASE"/>
    <property type="match status" value="1"/>
</dbReference>
<evidence type="ECO:0000256" key="2">
    <source>
        <dbReference type="ARBA" id="ARBA00010065"/>
    </source>
</evidence>
<keyword evidence="7 9" id="KW-0472">Membrane</keyword>
<evidence type="ECO:0000313" key="12">
    <source>
        <dbReference type="Proteomes" id="UP000221168"/>
    </source>
</evidence>
<keyword evidence="3 9" id="KW-1003">Cell membrane</keyword>
<dbReference type="Pfam" id="PF20154">
    <property type="entry name" value="LNT_N"/>
    <property type="match status" value="1"/>
</dbReference>
<organism evidence="11 12">
    <name type="scientific">Zhengella mangrovi</name>
    <dbReference type="NCBI Taxonomy" id="1982044"/>
    <lineage>
        <taxon>Bacteria</taxon>
        <taxon>Pseudomonadati</taxon>
        <taxon>Pseudomonadota</taxon>
        <taxon>Alphaproteobacteria</taxon>
        <taxon>Hyphomicrobiales</taxon>
        <taxon>Notoacmeibacteraceae</taxon>
        <taxon>Zhengella</taxon>
    </lineage>
</organism>
<evidence type="ECO:0000256" key="9">
    <source>
        <dbReference type="HAMAP-Rule" id="MF_01148"/>
    </source>
</evidence>